<evidence type="ECO:0000256" key="11">
    <source>
        <dbReference type="SAM" id="MobiDB-lite"/>
    </source>
</evidence>
<feature type="compositionally biased region" description="Polar residues" evidence="11">
    <location>
        <begin position="62"/>
        <end position="74"/>
    </location>
</feature>
<dbReference type="GO" id="GO:0090729">
    <property type="term" value="F:toxin activity"/>
    <property type="evidence" value="ECO:0007669"/>
    <property type="project" value="UniProtKB-KW"/>
</dbReference>
<evidence type="ECO:0000256" key="4">
    <source>
        <dbReference type="ARBA" id="ARBA00022525"/>
    </source>
</evidence>
<dbReference type="PROSITE" id="PS50088">
    <property type="entry name" value="ANK_REPEAT"/>
    <property type="match status" value="3"/>
</dbReference>
<comment type="subcellular location">
    <subcellularLocation>
        <location evidence="2">Secreted</location>
    </subcellularLocation>
    <subcellularLocation>
        <location evidence="1">Target cell membrane</location>
    </subcellularLocation>
</comment>
<dbReference type="Pfam" id="PF00023">
    <property type="entry name" value="Ank"/>
    <property type="match status" value="1"/>
</dbReference>
<feature type="region of interest" description="Disordered" evidence="11">
    <location>
        <begin position="238"/>
        <end position="265"/>
    </location>
</feature>
<dbReference type="GO" id="GO:0005654">
    <property type="term" value="C:nucleoplasm"/>
    <property type="evidence" value="ECO:0007669"/>
    <property type="project" value="TreeGrafter"/>
</dbReference>
<keyword evidence="9" id="KW-0472">Membrane</keyword>
<keyword evidence="13" id="KW-1185">Reference proteome</keyword>
<dbReference type="InterPro" id="IPR036770">
    <property type="entry name" value="Ankyrin_rpt-contain_sf"/>
</dbReference>
<comment type="caution">
    <text evidence="12">The sequence shown here is derived from an EMBL/GenBank/DDBJ whole genome shotgun (WGS) entry which is preliminary data.</text>
</comment>
<feature type="compositionally biased region" description="Basic and acidic residues" evidence="11">
    <location>
        <begin position="388"/>
        <end position="410"/>
    </location>
</feature>
<evidence type="ECO:0000256" key="2">
    <source>
        <dbReference type="ARBA" id="ARBA00004613"/>
    </source>
</evidence>
<feature type="compositionally biased region" description="Basic and acidic residues" evidence="11">
    <location>
        <begin position="47"/>
        <end position="60"/>
    </location>
</feature>
<feature type="compositionally biased region" description="Basic and acidic residues" evidence="11">
    <location>
        <begin position="428"/>
        <end position="446"/>
    </location>
</feature>
<dbReference type="SUPFAM" id="SSF48403">
    <property type="entry name" value="Ankyrin repeat"/>
    <property type="match status" value="1"/>
</dbReference>
<dbReference type="GO" id="GO:0044218">
    <property type="term" value="C:other organism cell membrane"/>
    <property type="evidence" value="ECO:0007669"/>
    <property type="project" value="UniProtKB-KW"/>
</dbReference>
<dbReference type="PANTHER" id="PTHR24149:SF14">
    <property type="entry name" value="ANKYRIN REPEAT DOMAIN 12"/>
    <property type="match status" value="1"/>
</dbReference>
<name>A0A8X6WRL1_9ARAC</name>
<organism evidence="12 13">
    <name type="scientific">Trichonephila inaurata madagascariensis</name>
    <dbReference type="NCBI Taxonomy" id="2747483"/>
    <lineage>
        <taxon>Eukaryota</taxon>
        <taxon>Metazoa</taxon>
        <taxon>Ecdysozoa</taxon>
        <taxon>Arthropoda</taxon>
        <taxon>Chelicerata</taxon>
        <taxon>Arachnida</taxon>
        <taxon>Araneae</taxon>
        <taxon>Araneomorphae</taxon>
        <taxon>Entelegynae</taxon>
        <taxon>Araneoidea</taxon>
        <taxon>Nephilidae</taxon>
        <taxon>Trichonephila</taxon>
        <taxon>Trichonephila inaurata</taxon>
    </lineage>
</organism>
<protein>
    <submittedName>
        <fullName evidence="12">Ankyrin repeat domain-containing protein 12</fullName>
    </submittedName>
</protein>
<keyword evidence="6" id="KW-0800">Toxin</keyword>
<evidence type="ECO:0000256" key="9">
    <source>
        <dbReference type="ARBA" id="ARBA00023298"/>
    </source>
</evidence>
<dbReference type="SMART" id="SM00248">
    <property type="entry name" value="ANK"/>
    <property type="match status" value="3"/>
</dbReference>
<evidence type="ECO:0000256" key="8">
    <source>
        <dbReference type="ARBA" id="ARBA00023028"/>
    </source>
</evidence>
<dbReference type="PROSITE" id="PS50297">
    <property type="entry name" value="ANK_REP_REGION"/>
    <property type="match status" value="3"/>
</dbReference>
<reference evidence="12" key="1">
    <citation type="submission" date="2020-08" db="EMBL/GenBank/DDBJ databases">
        <title>Multicomponent nature underlies the extraordinary mechanical properties of spider dragline silk.</title>
        <authorList>
            <person name="Kono N."/>
            <person name="Nakamura H."/>
            <person name="Mori M."/>
            <person name="Yoshida Y."/>
            <person name="Ohtoshi R."/>
            <person name="Malay A.D."/>
            <person name="Moran D.A.P."/>
            <person name="Tomita M."/>
            <person name="Numata K."/>
            <person name="Arakawa K."/>
        </authorList>
    </citation>
    <scope>NUCLEOTIDE SEQUENCE</scope>
</reference>
<evidence type="ECO:0000256" key="5">
    <source>
        <dbReference type="ARBA" id="ARBA00022537"/>
    </source>
</evidence>
<dbReference type="OrthoDB" id="5806726at2759"/>
<dbReference type="InterPro" id="IPR053210">
    <property type="entry name" value="ANKRD12"/>
</dbReference>
<feature type="region of interest" description="Disordered" evidence="11">
    <location>
        <begin position="47"/>
        <end position="74"/>
    </location>
</feature>
<dbReference type="Proteomes" id="UP000886998">
    <property type="component" value="Unassembled WGS sequence"/>
</dbReference>
<evidence type="ECO:0000313" key="12">
    <source>
        <dbReference type="EMBL" id="GFY40014.1"/>
    </source>
</evidence>
<evidence type="ECO:0000256" key="10">
    <source>
        <dbReference type="PROSITE-ProRule" id="PRU00023"/>
    </source>
</evidence>
<keyword evidence="7" id="KW-0528">Neurotoxin</keyword>
<feature type="compositionally biased region" description="Basic and acidic residues" evidence="11">
    <location>
        <begin position="591"/>
        <end position="616"/>
    </location>
</feature>
<dbReference type="EMBL" id="BMAV01001614">
    <property type="protein sequence ID" value="GFY40014.1"/>
    <property type="molecule type" value="Genomic_DNA"/>
</dbReference>
<evidence type="ECO:0000256" key="7">
    <source>
        <dbReference type="ARBA" id="ARBA00022699"/>
    </source>
</evidence>
<dbReference type="PANTHER" id="PTHR24149">
    <property type="entry name" value="ANKYRIN REPEAT DOMAIN-CONTAINING PROTEIN 12"/>
    <property type="match status" value="1"/>
</dbReference>
<keyword evidence="9" id="KW-1053">Target membrane</keyword>
<accession>A0A8X6WRL1</accession>
<dbReference type="GO" id="GO:0044231">
    <property type="term" value="C:host cell presynaptic membrane"/>
    <property type="evidence" value="ECO:0007669"/>
    <property type="project" value="UniProtKB-KW"/>
</dbReference>
<feature type="compositionally biased region" description="Low complexity" evidence="11">
    <location>
        <begin position="692"/>
        <end position="710"/>
    </location>
</feature>
<dbReference type="GO" id="GO:0006887">
    <property type="term" value="P:exocytosis"/>
    <property type="evidence" value="ECO:0007669"/>
    <property type="project" value="UniProtKB-KW"/>
</dbReference>
<evidence type="ECO:0000256" key="6">
    <source>
        <dbReference type="ARBA" id="ARBA00022656"/>
    </source>
</evidence>
<dbReference type="Pfam" id="PF12796">
    <property type="entry name" value="Ank_2"/>
    <property type="match status" value="1"/>
</dbReference>
<feature type="compositionally biased region" description="Polar residues" evidence="11">
    <location>
        <begin position="492"/>
        <end position="524"/>
    </location>
</feature>
<gene>
    <name evidence="12" type="primary">ANKRD12</name>
    <name evidence="12" type="ORF">TNIN_344471</name>
</gene>
<feature type="repeat" description="ANK" evidence="10">
    <location>
        <begin position="178"/>
        <end position="210"/>
    </location>
</feature>
<dbReference type="InterPro" id="IPR002110">
    <property type="entry name" value="Ankyrin_rpt"/>
</dbReference>
<evidence type="ECO:0000313" key="13">
    <source>
        <dbReference type="Proteomes" id="UP000886998"/>
    </source>
</evidence>
<dbReference type="GO" id="GO:0005576">
    <property type="term" value="C:extracellular region"/>
    <property type="evidence" value="ECO:0007669"/>
    <property type="project" value="UniProtKB-SubCell"/>
</dbReference>
<feature type="region of interest" description="Disordered" evidence="11">
    <location>
        <begin position="384"/>
        <end position="710"/>
    </location>
</feature>
<keyword evidence="3" id="KW-0268">Exocytosis</keyword>
<keyword evidence="8" id="KW-0638">Presynaptic neurotoxin</keyword>
<evidence type="ECO:0000256" key="3">
    <source>
        <dbReference type="ARBA" id="ARBA00022483"/>
    </source>
</evidence>
<feature type="compositionally biased region" description="Low complexity" evidence="11">
    <location>
        <begin position="630"/>
        <end position="664"/>
    </location>
</feature>
<keyword evidence="5" id="KW-1052">Target cell membrane</keyword>
<feature type="repeat" description="ANK" evidence="10">
    <location>
        <begin position="145"/>
        <end position="177"/>
    </location>
</feature>
<feature type="repeat" description="ANK" evidence="10">
    <location>
        <begin position="112"/>
        <end position="144"/>
    </location>
</feature>
<feature type="compositionally biased region" description="Basic and acidic residues" evidence="11">
    <location>
        <begin position="238"/>
        <end position="264"/>
    </location>
</feature>
<keyword evidence="10" id="KW-0040">ANK repeat</keyword>
<dbReference type="AlphaFoldDB" id="A0A8X6WRL1"/>
<evidence type="ECO:0000256" key="1">
    <source>
        <dbReference type="ARBA" id="ARBA00004175"/>
    </source>
</evidence>
<dbReference type="Gene3D" id="1.25.40.20">
    <property type="entry name" value="Ankyrin repeat-containing domain"/>
    <property type="match status" value="1"/>
</dbReference>
<proteinExistence type="predicted"/>
<sequence>MCFYLHLVENFLTRLQNKFTAVNKYERRTVRRKNFLLNKDYTTESESYKDKEKKVKEAPVSKDSSSLTPRRNTPLSERQQIALLCRLSGVSSAESSPTQEDCGTFSLKRNERGETPLHVATIKGDFEKVKKLLKQGTNVNTVDNAGWTPLHEACNYGWYNIARLLIEYDANVNAVGFDKFTPLHDAAINKHEKIVKLLLEYGANPLQENVNRETPLDVARSEVVAEILRKSIDSKEKKSLKEESLEESKKDHLRSAEVVEKRQSEQSPCQSISALCELTMRKNSPQNQTHKGADNPTSPRLTLRFQSIRSRDDKSSSSAKVNDISSLQPKYQSYCVTMETKGDVYDFRKEDATVSSTQCVSSTSDNEGTGNKCEAVTSTCKEVEEECEKEKKMEETPDAEKSASVEKMDTSDSTSSKVNGGRLSIDFSVKDRDCTSDAEKEKEEVRRKRRKSSDSSQSRHSSNKGHKSPSSKNAQQEGHTDQRSPKTRKRGSQSSSDTESNPSDAENHSNEINVDTINAFNSPSAVGPHSPKVPPLKIVIPSGSGSLELETRERNKVSSSKQALPYVVNTTTTETIDTSAEPVSGSLLTETNREATKSDTPSKSKEDTHPPEERFQRVTRSSQRMQAAMSGSSSTSSQCNSIEPSTTTNVVSSSSSQKEGSGESSNDEQMQIQIDVHPRKRKLRQREIGNENTSQNPSSASSSNEDSQQQLNSYQMFANIRKQVDKRRKSMFNVHPKPPQGYKNYLLNRCSYVLEGNAASRLSVPMISAPQSLEGSIKELFISQEKERYRLRLQHLIEREKLVLSAEQEILRVHGRAARAMVNQSTPLSVCSVLKDKEIYNDIEDDKDKNVRSRYNGRLFLSWLQDTGDKWKKIKDAMLLRHHNEAESLHAVQKLAWTWKMKELAMCDMKTSPVIDDIFVPMVHVSDDFKLLPSENQ</sequence>
<keyword evidence="4" id="KW-0964">Secreted</keyword>